<evidence type="ECO:0008006" key="3">
    <source>
        <dbReference type="Google" id="ProtNLM"/>
    </source>
</evidence>
<organism evidence="1 2">
    <name type="scientific">Candidatus Fimimonas gallinarum</name>
    <dbReference type="NCBI Taxonomy" id="2840821"/>
    <lineage>
        <taxon>Bacteria</taxon>
        <taxon>Pseudomonadati</taxon>
        <taxon>Myxococcota</taxon>
        <taxon>Myxococcia</taxon>
        <taxon>Myxococcales</taxon>
        <taxon>Cystobacterineae</taxon>
        <taxon>Myxococcaceae</taxon>
        <taxon>Myxococcaceae incertae sedis</taxon>
        <taxon>Candidatus Fimimonas</taxon>
    </lineage>
</organism>
<proteinExistence type="predicted"/>
<dbReference type="Proteomes" id="UP000824200">
    <property type="component" value="Unassembled WGS sequence"/>
</dbReference>
<reference evidence="1" key="1">
    <citation type="submission" date="2020-10" db="EMBL/GenBank/DDBJ databases">
        <authorList>
            <person name="Gilroy R."/>
        </authorList>
    </citation>
    <scope>NUCLEOTIDE SEQUENCE</scope>
    <source>
        <strain evidence="1">CHK121-14286</strain>
    </source>
</reference>
<accession>A0A9D1J7P0</accession>
<dbReference type="EMBL" id="DVHL01000014">
    <property type="protein sequence ID" value="HIR65570.1"/>
    <property type="molecule type" value="Genomic_DNA"/>
</dbReference>
<sequence>MKKIVIILLLIVLIISGCILGSCSGKENIKVRVSCAYMQSANLSINSFIIEYDENTDIQYMYLSDELPRTITLTGYVRADDTKNPAIALYGDSVKLSGTYTDGATTVDTGCFYDGSRYCFFIKNAGRYVLTFEVNPSKENLQSRTVTLIVDVGPMKIPASN</sequence>
<evidence type="ECO:0000313" key="2">
    <source>
        <dbReference type="Proteomes" id="UP000824200"/>
    </source>
</evidence>
<dbReference type="AlphaFoldDB" id="A0A9D1J7P0"/>
<evidence type="ECO:0000313" key="1">
    <source>
        <dbReference type="EMBL" id="HIR65570.1"/>
    </source>
</evidence>
<comment type="caution">
    <text evidence="1">The sequence shown here is derived from an EMBL/GenBank/DDBJ whole genome shotgun (WGS) entry which is preliminary data.</text>
</comment>
<reference evidence="1" key="2">
    <citation type="journal article" date="2021" name="PeerJ">
        <title>Extensive microbial diversity within the chicken gut microbiome revealed by metagenomics and culture.</title>
        <authorList>
            <person name="Gilroy R."/>
            <person name="Ravi A."/>
            <person name="Getino M."/>
            <person name="Pursley I."/>
            <person name="Horton D.L."/>
            <person name="Alikhan N.F."/>
            <person name="Baker D."/>
            <person name="Gharbi K."/>
            <person name="Hall N."/>
            <person name="Watson M."/>
            <person name="Adriaenssens E.M."/>
            <person name="Foster-Nyarko E."/>
            <person name="Jarju S."/>
            <person name="Secka A."/>
            <person name="Antonio M."/>
            <person name="Oren A."/>
            <person name="Chaudhuri R.R."/>
            <person name="La Ragione R."/>
            <person name="Hildebrand F."/>
            <person name="Pallen M.J."/>
        </authorList>
    </citation>
    <scope>NUCLEOTIDE SEQUENCE</scope>
    <source>
        <strain evidence="1">CHK121-14286</strain>
    </source>
</reference>
<dbReference type="PROSITE" id="PS51257">
    <property type="entry name" value="PROKAR_LIPOPROTEIN"/>
    <property type="match status" value="1"/>
</dbReference>
<name>A0A9D1J7P0_9BACT</name>
<gene>
    <name evidence="1" type="ORF">IAC95_01615</name>
</gene>
<protein>
    <recommendedName>
        <fullName evidence="3">Lipoprotein</fullName>
    </recommendedName>
</protein>